<gene>
    <name evidence="1" type="ORF">TDIB3V08_LOCUS6674</name>
</gene>
<protein>
    <submittedName>
        <fullName evidence="1">Uncharacterized protein</fullName>
    </submittedName>
</protein>
<accession>A0A7R8VKW8</accession>
<dbReference type="EMBL" id="OA567509">
    <property type="protein sequence ID" value="CAD7200456.1"/>
    <property type="molecule type" value="Genomic_DNA"/>
</dbReference>
<organism evidence="1">
    <name type="scientific">Timema douglasi</name>
    <name type="common">Walking stick</name>
    <dbReference type="NCBI Taxonomy" id="61478"/>
    <lineage>
        <taxon>Eukaryota</taxon>
        <taxon>Metazoa</taxon>
        <taxon>Ecdysozoa</taxon>
        <taxon>Arthropoda</taxon>
        <taxon>Hexapoda</taxon>
        <taxon>Insecta</taxon>
        <taxon>Pterygota</taxon>
        <taxon>Neoptera</taxon>
        <taxon>Polyneoptera</taxon>
        <taxon>Phasmatodea</taxon>
        <taxon>Timematodea</taxon>
        <taxon>Timematoidea</taxon>
        <taxon>Timematidae</taxon>
        <taxon>Timema</taxon>
    </lineage>
</organism>
<name>A0A7R8VKW8_TIMDO</name>
<sequence>MTMTKHNKTPGGSEQEDTWWFGARRHLVVRSNKRPGGSEQEDTWWFGLKQEDTWWFGARRHLVVQSNQTLGGSEQEDTWWFGARRHLVVRSNKTLSPDNVPMVGELQRLTYCITKYNSDSFATPVLVNSVTWTGRSRTKAKDVFTPLFQTTFYYPFRFIGLCTTMLAFNTQQIDKNGTRAVWDD</sequence>
<dbReference type="AlphaFoldDB" id="A0A7R8VKW8"/>
<proteinExistence type="predicted"/>
<evidence type="ECO:0000313" key="1">
    <source>
        <dbReference type="EMBL" id="CAD7200456.1"/>
    </source>
</evidence>
<reference evidence="1" key="1">
    <citation type="submission" date="2020-11" db="EMBL/GenBank/DDBJ databases">
        <authorList>
            <person name="Tran Van P."/>
        </authorList>
    </citation>
    <scope>NUCLEOTIDE SEQUENCE</scope>
</reference>